<dbReference type="InterPro" id="IPR051050">
    <property type="entry name" value="Lipid_II_flippase_MurJ/MviN"/>
</dbReference>
<accession>A0A923ME70</accession>
<feature type="transmembrane region" description="Helical" evidence="11">
    <location>
        <begin position="176"/>
        <end position="196"/>
    </location>
</feature>
<evidence type="ECO:0000256" key="11">
    <source>
        <dbReference type="SAM" id="Phobius"/>
    </source>
</evidence>
<feature type="transmembrane region" description="Helical" evidence="11">
    <location>
        <begin position="433"/>
        <end position="453"/>
    </location>
</feature>
<dbReference type="GO" id="GO:0008360">
    <property type="term" value="P:regulation of cell shape"/>
    <property type="evidence" value="ECO:0007669"/>
    <property type="project" value="UniProtKB-KW"/>
</dbReference>
<evidence type="ECO:0000256" key="6">
    <source>
        <dbReference type="ARBA" id="ARBA00022989"/>
    </source>
</evidence>
<dbReference type="EMBL" id="JACORU010000017">
    <property type="protein sequence ID" value="MBC5768385.1"/>
    <property type="molecule type" value="Genomic_DNA"/>
</dbReference>
<dbReference type="InterPro" id="IPR004268">
    <property type="entry name" value="MurJ"/>
</dbReference>
<organism evidence="12 13">
    <name type="scientific">Ramlibacter albus</name>
    <dbReference type="NCBI Taxonomy" id="2079448"/>
    <lineage>
        <taxon>Bacteria</taxon>
        <taxon>Pseudomonadati</taxon>
        <taxon>Pseudomonadota</taxon>
        <taxon>Betaproteobacteria</taxon>
        <taxon>Burkholderiales</taxon>
        <taxon>Comamonadaceae</taxon>
        <taxon>Ramlibacter</taxon>
    </lineage>
</organism>
<dbReference type="GO" id="GO:0009252">
    <property type="term" value="P:peptidoglycan biosynthetic process"/>
    <property type="evidence" value="ECO:0007669"/>
    <property type="project" value="UniProtKB-KW"/>
</dbReference>
<feature type="transmembrane region" description="Helical" evidence="11">
    <location>
        <begin position="150"/>
        <end position="170"/>
    </location>
</feature>
<evidence type="ECO:0008006" key="14">
    <source>
        <dbReference type="Google" id="ProtNLM"/>
    </source>
</evidence>
<feature type="transmembrane region" description="Helical" evidence="11">
    <location>
        <begin position="406"/>
        <end position="426"/>
    </location>
</feature>
<evidence type="ECO:0000313" key="13">
    <source>
        <dbReference type="Proteomes" id="UP000596827"/>
    </source>
</evidence>
<dbReference type="Proteomes" id="UP000596827">
    <property type="component" value="Unassembled WGS sequence"/>
</dbReference>
<evidence type="ECO:0000256" key="5">
    <source>
        <dbReference type="ARBA" id="ARBA00022984"/>
    </source>
</evidence>
<feature type="transmembrane region" description="Helical" evidence="11">
    <location>
        <begin position="459"/>
        <end position="479"/>
    </location>
</feature>
<comment type="subcellular location">
    <subcellularLocation>
        <location evidence="1">Cell membrane</location>
        <topology evidence="1">Multi-pass membrane protein</topology>
    </subcellularLocation>
</comment>
<keyword evidence="6 11" id="KW-1133">Transmembrane helix</keyword>
<evidence type="ECO:0000256" key="3">
    <source>
        <dbReference type="ARBA" id="ARBA00022692"/>
    </source>
</evidence>
<evidence type="ECO:0000256" key="1">
    <source>
        <dbReference type="ARBA" id="ARBA00004651"/>
    </source>
</evidence>
<evidence type="ECO:0000256" key="8">
    <source>
        <dbReference type="ARBA" id="ARBA00060041"/>
    </source>
</evidence>
<evidence type="ECO:0000256" key="7">
    <source>
        <dbReference type="ARBA" id="ARBA00023136"/>
    </source>
</evidence>
<keyword evidence="4" id="KW-0133">Cell shape</keyword>
<feature type="transmembrane region" description="Helical" evidence="11">
    <location>
        <begin position="237"/>
        <end position="258"/>
    </location>
</feature>
<evidence type="ECO:0000256" key="10">
    <source>
        <dbReference type="SAM" id="MobiDB-lite"/>
    </source>
</evidence>
<dbReference type="GO" id="GO:0005886">
    <property type="term" value="C:plasma membrane"/>
    <property type="evidence" value="ECO:0007669"/>
    <property type="project" value="UniProtKB-SubCell"/>
</dbReference>
<dbReference type="GO" id="GO:0034204">
    <property type="term" value="P:lipid translocation"/>
    <property type="evidence" value="ECO:0007669"/>
    <property type="project" value="TreeGrafter"/>
</dbReference>
<name>A0A923ME70_9BURK</name>
<reference evidence="12" key="1">
    <citation type="submission" date="2020-08" db="EMBL/GenBank/DDBJ databases">
        <title>Ramlibacter sp. GTP1 16S ribosomal RNA gene genome sequencing and assembly.</title>
        <authorList>
            <person name="Kang M."/>
        </authorList>
    </citation>
    <scope>NUCLEOTIDE SEQUENCE</scope>
    <source>
        <strain evidence="12">GTP1</strain>
    </source>
</reference>
<sequence>MFLRAGALSLGLLVLSRLLGLVRESAQAAAFGATGLGDVAVLMLALPDWIAGLLAAGALSYVLLPAWARDPAGVAALQRRVAWVLLGIGAGVALLVAVARGPALDLLAAGLKETLRPAGMQALVFSAFAIPLSLLAALWTTRLQHEREFVGMYAANLVVNGVLVAALWFVAGRQDLTWLGVGLLVAMAARLGWLAWKMAKVQRQSPAHMARSGVATNAQPQRLPDEPATGSPTAATWTLAALAAGLPLALPFVARSLASQSGEGALATFNYAWKLVELPLMLAIQLVATLAFPAIARAVAANEGTTAIRNGFALAWTLACASAAGLVLAAPALAELLFGWGRMQPEALVNVADWGRIGAWGLLPQACIAVGVTVLAACGRMAPAVLAYAAGLAVLLFSGFEHGHALMVLMNLVLIGVAIVVIVALGRWRDVPWRTFAVAFTSLLACDVGSRFVPVPGMAGQLAMAVVGGVLVIGVTAAASPEVRAALRR</sequence>
<gene>
    <name evidence="12" type="ORF">H8R02_28250</name>
</gene>
<dbReference type="Pfam" id="PF03023">
    <property type="entry name" value="MurJ"/>
    <property type="match status" value="1"/>
</dbReference>
<feature type="transmembrane region" description="Helical" evidence="11">
    <location>
        <begin position="44"/>
        <end position="68"/>
    </location>
</feature>
<keyword evidence="3 11" id="KW-0812">Transmembrane</keyword>
<keyword evidence="13" id="KW-1185">Reference proteome</keyword>
<comment type="similarity">
    <text evidence="9">Belongs to the MurJ/MviN family.</text>
</comment>
<feature type="transmembrane region" description="Helical" evidence="11">
    <location>
        <begin position="278"/>
        <end position="300"/>
    </location>
</feature>
<dbReference type="PANTHER" id="PTHR47019">
    <property type="entry name" value="LIPID II FLIPPASE MURJ"/>
    <property type="match status" value="1"/>
</dbReference>
<feature type="region of interest" description="Disordered" evidence="10">
    <location>
        <begin position="210"/>
        <end position="229"/>
    </location>
</feature>
<keyword evidence="7 11" id="KW-0472">Membrane</keyword>
<evidence type="ECO:0000256" key="9">
    <source>
        <dbReference type="ARBA" id="ARBA00061532"/>
    </source>
</evidence>
<feature type="transmembrane region" description="Helical" evidence="11">
    <location>
        <begin position="354"/>
        <end position="377"/>
    </location>
</feature>
<dbReference type="GO" id="GO:0015648">
    <property type="term" value="F:lipid-linked peptidoglycan transporter activity"/>
    <property type="evidence" value="ECO:0007669"/>
    <property type="project" value="TreeGrafter"/>
</dbReference>
<comment type="caution">
    <text evidence="12">The sequence shown here is derived from an EMBL/GenBank/DDBJ whole genome shotgun (WGS) entry which is preliminary data.</text>
</comment>
<feature type="transmembrane region" description="Helical" evidence="11">
    <location>
        <begin position="312"/>
        <end position="334"/>
    </location>
</feature>
<dbReference type="RefSeq" id="WP_187085087.1">
    <property type="nucleotide sequence ID" value="NZ_JACORU010000017.1"/>
</dbReference>
<feature type="transmembrane region" description="Helical" evidence="11">
    <location>
        <begin position="80"/>
        <end position="99"/>
    </location>
</feature>
<evidence type="ECO:0000256" key="2">
    <source>
        <dbReference type="ARBA" id="ARBA00022475"/>
    </source>
</evidence>
<feature type="transmembrane region" description="Helical" evidence="11">
    <location>
        <begin position="384"/>
        <end position="400"/>
    </location>
</feature>
<dbReference type="PANTHER" id="PTHR47019:SF1">
    <property type="entry name" value="LIPID II FLIPPASE MURJ"/>
    <property type="match status" value="1"/>
</dbReference>
<proteinExistence type="inferred from homology"/>
<keyword evidence="5" id="KW-0573">Peptidoglycan synthesis</keyword>
<evidence type="ECO:0000313" key="12">
    <source>
        <dbReference type="EMBL" id="MBC5768385.1"/>
    </source>
</evidence>
<feature type="transmembrane region" description="Helical" evidence="11">
    <location>
        <begin position="119"/>
        <end position="138"/>
    </location>
</feature>
<keyword evidence="2" id="KW-1003">Cell membrane</keyword>
<evidence type="ECO:0000256" key="4">
    <source>
        <dbReference type="ARBA" id="ARBA00022960"/>
    </source>
</evidence>
<dbReference type="AlphaFoldDB" id="A0A923ME70"/>
<protein>
    <recommendedName>
        <fullName evidence="14">Virulence factor MviN</fullName>
    </recommendedName>
</protein>
<comment type="function">
    <text evidence="8">Involved in peptidoglycan biosynthesis. Transports lipid-linked peptidoglycan precursors from the inner to the outer leaflet of the cytoplasmic membrane.</text>
</comment>